<reference evidence="1" key="1">
    <citation type="submission" date="2022-07" db="EMBL/GenBank/DDBJ databases">
        <title>Tahibacter sp., a new gammaproteobacterium isolated from the silt sample collected at pig farm.</title>
        <authorList>
            <person name="Chen H."/>
        </authorList>
    </citation>
    <scope>NUCLEOTIDE SEQUENCE</scope>
    <source>
        <strain evidence="1">P2K</strain>
    </source>
</reference>
<evidence type="ECO:0000313" key="1">
    <source>
        <dbReference type="EMBL" id="MCQ4167739.1"/>
    </source>
</evidence>
<gene>
    <name evidence="1" type="ORF">NM961_23810</name>
</gene>
<dbReference type="Proteomes" id="UP001165498">
    <property type="component" value="Unassembled WGS sequence"/>
</dbReference>
<evidence type="ECO:0000313" key="2">
    <source>
        <dbReference type="Proteomes" id="UP001165498"/>
    </source>
</evidence>
<proteinExistence type="predicted"/>
<comment type="caution">
    <text evidence="1">The sequence shown here is derived from an EMBL/GenBank/DDBJ whole genome shotgun (WGS) entry which is preliminary data.</text>
</comment>
<dbReference type="EMBL" id="JANFQO010000065">
    <property type="protein sequence ID" value="MCQ4167739.1"/>
    <property type="molecule type" value="Genomic_DNA"/>
</dbReference>
<accession>A0ABT1QZM4</accession>
<name>A0ABT1QZM4_9GAMM</name>
<sequence>MDGLLLFACIVDIEWTKGLIGEGAIQVDPDDKQGVLDGLSAVVATIPYENEDVSVVALSSSAIIRYVCSSVGANNSIRIVQCGLGPEFFNKASETIKMEIATLGEWDDALRYADDMAGGSGWVGFVGAFDTQSFLVGELVGSG</sequence>
<dbReference type="RefSeq" id="WP_255916918.1">
    <property type="nucleotide sequence ID" value="NZ_JANFQO010000065.1"/>
</dbReference>
<organism evidence="1 2">
    <name type="scientific">Tahibacter harae</name>
    <dbReference type="NCBI Taxonomy" id="2963937"/>
    <lineage>
        <taxon>Bacteria</taxon>
        <taxon>Pseudomonadati</taxon>
        <taxon>Pseudomonadota</taxon>
        <taxon>Gammaproteobacteria</taxon>
        <taxon>Lysobacterales</taxon>
        <taxon>Rhodanobacteraceae</taxon>
        <taxon>Tahibacter</taxon>
    </lineage>
</organism>
<keyword evidence="2" id="KW-1185">Reference proteome</keyword>
<protein>
    <submittedName>
        <fullName evidence="1">Uncharacterized protein</fullName>
    </submittedName>
</protein>